<keyword evidence="8" id="KW-1185">Reference proteome</keyword>
<sequence length="382" mass="38410">MARAAVARAVLLGRAAATLTVVGGGLRLSAQPAPLVAVLALVLLTTAVALIVLSRHPHVVAHRLPVLVADAATVLAVLGLAGGDVAFFSCAVGASALAGVLAGFWALVPAACYAGLGYLVAGQVLGAVPDAASLAGFVLAFPIVNVLVAAGAAVATAALAAHVALSVNLVASAQRTAAAAERARLARELHDSVSKTLRGVSFAALALPTSLRRQPALAEQLAATVSAGASAAVRQAQDVLDGLRLDDPDREFGVTVDRICRRWAAREGIPVRSAVAGGDLPLELRYELAQILHESLENIARHAGAGLVTVELAYTRGGVRLRVADDGTGFRVPAEWSGCHGLTGMAERAAAVRGTLRVESGPGAGTTVVVDVALTAAAGAPS</sequence>
<dbReference type="SUPFAM" id="SSF55874">
    <property type="entry name" value="ATPase domain of HSP90 chaperone/DNA topoisomerase II/histidine kinase"/>
    <property type="match status" value="1"/>
</dbReference>
<dbReference type="Gene3D" id="1.20.5.1930">
    <property type="match status" value="1"/>
</dbReference>
<keyword evidence="4" id="KW-0812">Transmembrane</keyword>
<comment type="caution">
    <text evidence="7">The sequence shown here is derived from an EMBL/GenBank/DDBJ whole genome shotgun (WGS) entry which is preliminary data.</text>
</comment>
<evidence type="ECO:0000313" key="8">
    <source>
        <dbReference type="Proteomes" id="UP000660339"/>
    </source>
</evidence>
<dbReference type="InterPro" id="IPR011712">
    <property type="entry name" value="Sig_transdc_His_kin_sub3_dim/P"/>
</dbReference>
<evidence type="ECO:0000256" key="2">
    <source>
        <dbReference type="ARBA" id="ARBA00022777"/>
    </source>
</evidence>
<keyword evidence="2" id="KW-0418">Kinase</keyword>
<evidence type="ECO:0000313" key="7">
    <source>
        <dbReference type="EMBL" id="GIG15000.1"/>
    </source>
</evidence>
<proteinExistence type="predicted"/>
<dbReference type="Gene3D" id="3.30.565.10">
    <property type="entry name" value="Histidine kinase-like ATPase, C-terminal domain"/>
    <property type="match status" value="1"/>
</dbReference>
<evidence type="ECO:0000256" key="1">
    <source>
        <dbReference type="ARBA" id="ARBA00022679"/>
    </source>
</evidence>
<feature type="transmembrane region" description="Helical" evidence="4">
    <location>
        <begin position="33"/>
        <end position="53"/>
    </location>
</feature>
<evidence type="ECO:0000259" key="6">
    <source>
        <dbReference type="Pfam" id="PF07730"/>
    </source>
</evidence>
<dbReference type="CDD" id="cd16917">
    <property type="entry name" value="HATPase_UhpB-NarQ-NarX-like"/>
    <property type="match status" value="1"/>
</dbReference>
<dbReference type="Pfam" id="PF07730">
    <property type="entry name" value="HisKA_3"/>
    <property type="match status" value="1"/>
</dbReference>
<protein>
    <recommendedName>
        <fullName evidence="9">Signal transduction histidine kinase</fullName>
    </recommendedName>
</protein>
<feature type="domain" description="Signal transduction histidine kinase subgroup 3 dimerisation and phosphoacceptor" evidence="6">
    <location>
        <begin position="181"/>
        <end position="244"/>
    </location>
</feature>
<dbReference type="GO" id="GO:0016020">
    <property type="term" value="C:membrane"/>
    <property type="evidence" value="ECO:0007669"/>
    <property type="project" value="InterPro"/>
</dbReference>
<keyword evidence="4" id="KW-1133">Transmembrane helix</keyword>
<dbReference type="Proteomes" id="UP000660339">
    <property type="component" value="Unassembled WGS sequence"/>
</dbReference>
<keyword evidence="3" id="KW-0902">Two-component regulatory system</keyword>
<accession>A0A8J3LLS3</accession>
<feature type="domain" description="Histidine kinase/HSP90-like ATPase" evidence="5">
    <location>
        <begin position="287"/>
        <end position="373"/>
    </location>
</feature>
<evidence type="ECO:0008006" key="9">
    <source>
        <dbReference type="Google" id="ProtNLM"/>
    </source>
</evidence>
<dbReference type="GO" id="GO:0046983">
    <property type="term" value="F:protein dimerization activity"/>
    <property type="evidence" value="ECO:0007669"/>
    <property type="project" value="InterPro"/>
</dbReference>
<dbReference type="EMBL" id="BONJ01000017">
    <property type="protein sequence ID" value="GIG15000.1"/>
    <property type="molecule type" value="Genomic_DNA"/>
</dbReference>
<dbReference type="InterPro" id="IPR050482">
    <property type="entry name" value="Sensor_HK_TwoCompSys"/>
</dbReference>
<keyword evidence="4" id="KW-0472">Membrane</keyword>
<dbReference type="InterPro" id="IPR003594">
    <property type="entry name" value="HATPase_dom"/>
</dbReference>
<dbReference type="AlphaFoldDB" id="A0A8J3LLS3"/>
<evidence type="ECO:0000259" key="5">
    <source>
        <dbReference type="Pfam" id="PF02518"/>
    </source>
</evidence>
<dbReference type="InterPro" id="IPR036890">
    <property type="entry name" value="HATPase_C_sf"/>
</dbReference>
<dbReference type="GO" id="GO:0000155">
    <property type="term" value="F:phosphorelay sensor kinase activity"/>
    <property type="evidence" value="ECO:0007669"/>
    <property type="project" value="InterPro"/>
</dbReference>
<evidence type="ECO:0000256" key="3">
    <source>
        <dbReference type="ARBA" id="ARBA00023012"/>
    </source>
</evidence>
<gene>
    <name evidence="7" type="ORF">Cme02nite_33320</name>
</gene>
<feature type="transmembrane region" description="Helical" evidence="4">
    <location>
        <begin position="60"/>
        <end position="80"/>
    </location>
</feature>
<dbReference type="Pfam" id="PF02518">
    <property type="entry name" value="HATPase_c"/>
    <property type="match status" value="1"/>
</dbReference>
<keyword evidence="1" id="KW-0808">Transferase</keyword>
<evidence type="ECO:0000256" key="4">
    <source>
        <dbReference type="SAM" id="Phobius"/>
    </source>
</evidence>
<dbReference type="PANTHER" id="PTHR24421">
    <property type="entry name" value="NITRATE/NITRITE SENSOR PROTEIN NARX-RELATED"/>
    <property type="match status" value="1"/>
</dbReference>
<reference evidence="7" key="1">
    <citation type="submission" date="2021-01" db="EMBL/GenBank/DDBJ databases">
        <title>Whole genome shotgun sequence of Catellatospora methionotrophica NBRC 14553.</title>
        <authorList>
            <person name="Komaki H."/>
            <person name="Tamura T."/>
        </authorList>
    </citation>
    <scope>NUCLEOTIDE SEQUENCE</scope>
    <source>
        <strain evidence="7">NBRC 14553</strain>
    </source>
</reference>
<name>A0A8J3LLS3_9ACTN</name>
<organism evidence="7 8">
    <name type="scientific">Catellatospora methionotrophica</name>
    <dbReference type="NCBI Taxonomy" id="121620"/>
    <lineage>
        <taxon>Bacteria</taxon>
        <taxon>Bacillati</taxon>
        <taxon>Actinomycetota</taxon>
        <taxon>Actinomycetes</taxon>
        <taxon>Micromonosporales</taxon>
        <taxon>Micromonosporaceae</taxon>
        <taxon>Catellatospora</taxon>
    </lineage>
</organism>